<evidence type="ECO:0000259" key="8">
    <source>
        <dbReference type="Pfam" id="PF13087"/>
    </source>
</evidence>
<keyword evidence="10" id="KW-1185">Reference proteome</keyword>
<name>A0AAJ0LXA5_9PEZI</name>
<reference evidence="9" key="1">
    <citation type="submission" date="2023-04" db="EMBL/GenBank/DDBJ databases">
        <title>Black Yeasts Isolated from many extreme environments.</title>
        <authorList>
            <person name="Coleine C."/>
            <person name="Stajich J.E."/>
            <person name="Selbmann L."/>
        </authorList>
    </citation>
    <scope>NUCLEOTIDE SEQUENCE</scope>
    <source>
        <strain evidence="9">CCFEE 5312</strain>
    </source>
</reference>
<gene>
    <name evidence="9" type="ORF">LTR09_000380</name>
</gene>
<protein>
    <submittedName>
        <fullName evidence="9">Uncharacterized protein</fullName>
    </submittedName>
</protein>
<dbReference type="AlphaFoldDB" id="A0AAJ0LXA5"/>
<accession>A0AAJ0LXA5</accession>
<evidence type="ECO:0000256" key="2">
    <source>
        <dbReference type="ARBA" id="ARBA00022741"/>
    </source>
</evidence>
<keyword evidence="3" id="KW-0378">Hydrolase</keyword>
<dbReference type="PANTHER" id="PTHR43788:SF8">
    <property type="entry name" value="DNA-BINDING PROTEIN SMUBP-2"/>
    <property type="match status" value="1"/>
</dbReference>
<dbReference type="GO" id="GO:0043139">
    <property type="term" value="F:5'-3' DNA helicase activity"/>
    <property type="evidence" value="ECO:0007669"/>
    <property type="project" value="TreeGrafter"/>
</dbReference>
<dbReference type="Proteomes" id="UP001271007">
    <property type="component" value="Unassembled WGS sequence"/>
</dbReference>
<dbReference type="Pfam" id="PF13086">
    <property type="entry name" value="AAA_11"/>
    <property type="match status" value="1"/>
</dbReference>
<dbReference type="Pfam" id="PF13087">
    <property type="entry name" value="AAA_12"/>
    <property type="match status" value="1"/>
</dbReference>
<dbReference type="InterPro" id="IPR041679">
    <property type="entry name" value="DNA2/NAM7-like_C"/>
</dbReference>
<evidence type="ECO:0000313" key="9">
    <source>
        <dbReference type="EMBL" id="KAK3058815.1"/>
    </source>
</evidence>
<dbReference type="InterPro" id="IPR027417">
    <property type="entry name" value="P-loop_NTPase"/>
</dbReference>
<evidence type="ECO:0000256" key="5">
    <source>
        <dbReference type="ARBA" id="ARBA00022840"/>
    </source>
</evidence>
<evidence type="ECO:0000313" key="10">
    <source>
        <dbReference type="Proteomes" id="UP001271007"/>
    </source>
</evidence>
<dbReference type="SUPFAM" id="SSF52540">
    <property type="entry name" value="P-loop containing nucleoside triphosphate hydrolases"/>
    <property type="match status" value="1"/>
</dbReference>
<comment type="caution">
    <text evidence="9">The sequence shown here is derived from an EMBL/GenBank/DDBJ whole genome shotgun (WGS) entry which is preliminary data.</text>
</comment>
<comment type="similarity">
    <text evidence="1">Belongs to the DNA2/NAM7 helicase family.</text>
</comment>
<feature type="domain" description="DNA2/NAM7 helicase-like C-terminal" evidence="8">
    <location>
        <begin position="802"/>
        <end position="992"/>
    </location>
</feature>
<evidence type="ECO:0000259" key="7">
    <source>
        <dbReference type="Pfam" id="PF13086"/>
    </source>
</evidence>
<evidence type="ECO:0000256" key="4">
    <source>
        <dbReference type="ARBA" id="ARBA00022806"/>
    </source>
</evidence>
<keyword evidence="2" id="KW-0547">Nucleotide-binding</keyword>
<keyword evidence="5" id="KW-0067">ATP-binding</keyword>
<feature type="domain" description="DNA2/NAM7 helicase helicase" evidence="7">
    <location>
        <begin position="506"/>
        <end position="783"/>
    </location>
</feature>
<organism evidence="9 10">
    <name type="scientific">Extremus antarcticus</name>
    <dbReference type="NCBI Taxonomy" id="702011"/>
    <lineage>
        <taxon>Eukaryota</taxon>
        <taxon>Fungi</taxon>
        <taxon>Dikarya</taxon>
        <taxon>Ascomycota</taxon>
        <taxon>Pezizomycotina</taxon>
        <taxon>Dothideomycetes</taxon>
        <taxon>Dothideomycetidae</taxon>
        <taxon>Mycosphaerellales</taxon>
        <taxon>Extremaceae</taxon>
        <taxon>Extremus</taxon>
    </lineage>
</organism>
<evidence type="ECO:0000256" key="1">
    <source>
        <dbReference type="ARBA" id="ARBA00007913"/>
    </source>
</evidence>
<dbReference type="InterPro" id="IPR050534">
    <property type="entry name" value="Coronavir_polyprotein_1ab"/>
</dbReference>
<proteinExistence type="inferred from homology"/>
<dbReference type="PANTHER" id="PTHR43788">
    <property type="entry name" value="DNA2/NAM7 HELICASE FAMILY MEMBER"/>
    <property type="match status" value="1"/>
</dbReference>
<dbReference type="EMBL" id="JAWDJX010000001">
    <property type="protein sequence ID" value="KAK3058815.1"/>
    <property type="molecule type" value="Genomic_DNA"/>
</dbReference>
<feature type="region of interest" description="Disordered" evidence="6">
    <location>
        <begin position="965"/>
        <end position="992"/>
    </location>
</feature>
<sequence length="992" mass="110632">MESTLQIAVKPLQPGEQLFNTKDLPLSAQRLLEETSNETGLQIPGEQLVIIAFKDAVGATIANVGAFGGGYLKGTGEKGHVRLKFLPHPQLPCMRLRVDRGPGLRRVMVYIFATSLFRKLSEDWVPDVSFAMHLTDGELFDAQCLWDVKVRLATPEVASTPSAEMTSPRFEGMHPTELIGLRQRGDSAMPQFEQQALSPGERVIYGLLKYSSFSIYRPWQNVSDAHEVFRKFKTHFERAMTDCALIGNWPHYVRQANKANMKISDPEFNIGLAEPPREMVTEWRVKFRNKRIVAVKPEQWSPYQRPQCYPNAGAKAFAIRLALERSREYQAAALRKQFDGPIDASLSEFAKQYPGVFYVQLMLDKLESGLSSKHFNRPAINTRITITIASGRFAGSELSGFVQDDHLGLGTDLNAVVRLEEKTAFKSENIDKVQVRLCSDGTSIDQQLAAVLELVSNGARKSGIDLPYILLQAPHSIGNHDVLAQEVMSNKAACAAFLHTVAQCNLSTEQTKAARLSLESATGLLIIQGPPGTGKTTTILGAALAHISIGRRNDVPRRRILAVAPSNATSDNMARHFKELVELTGLNVKFCRFKGVQIRKTSDKFPLENAPARLHCKGKAQGDEVLQGMSITQALFERLDSRQGTQNADRDLRYHYFNNARSRMVHDIATGQGAHPTEQWVDQAQMYQTKRKSMWKAKGSEKAALHRELHDLERIWDERYFQDCDIVFCTNELAGHEGLMEFFKPSILISDDTGLVAFGNAIVPVAAHKETLKHIILAGDHHQKIAQDLSKGVNECYEDPSTSILQQLMHLDRPGDKVVFDAQRRLGPAHFEMVKSIWYPGELSDHHAPRNKSGLEVTLEHNLGFLGRLWNKRLRLAIPISGSRVCHEMFAGSRSHINRAEAEAVVDHVGYLSKVDPPPTSRFGEPAGRHIRPEDILVITPYTAQKVLIKTLLLQRNLLRWGPNSSDADAPKVEVTTTDDAQGREGSIVISS</sequence>
<keyword evidence="4" id="KW-0347">Helicase</keyword>
<dbReference type="InterPro" id="IPR041677">
    <property type="entry name" value="DNA2/NAM7_AAA_11"/>
</dbReference>
<dbReference type="Gene3D" id="3.40.50.300">
    <property type="entry name" value="P-loop containing nucleotide triphosphate hydrolases"/>
    <property type="match status" value="2"/>
</dbReference>
<dbReference type="GO" id="GO:0005524">
    <property type="term" value="F:ATP binding"/>
    <property type="evidence" value="ECO:0007669"/>
    <property type="project" value="UniProtKB-KW"/>
</dbReference>
<dbReference type="GO" id="GO:0016787">
    <property type="term" value="F:hydrolase activity"/>
    <property type="evidence" value="ECO:0007669"/>
    <property type="project" value="UniProtKB-KW"/>
</dbReference>
<evidence type="ECO:0000256" key="6">
    <source>
        <dbReference type="SAM" id="MobiDB-lite"/>
    </source>
</evidence>
<evidence type="ECO:0000256" key="3">
    <source>
        <dbReference type="ARBA" id="ARBA00022801"/>
    </source>
</evidence>